<dbReference type="EMBL" id="BMGJ01000001">
    <property type="protein sequence ID" value="GGD51346.1"/>
    <property type="molecule type" value="Genomic_DNA"/>
</dbReference>
<comment type="caution">
    <text evidence="4">The sequence shown here is derived from an EMBL/GenBank/DDBJ whole genome shotgun (WGS) entry which is preliminary data.</text>
</comment>
<dbReference type="PANTHER" id="PTHR42776">
    <property type="entry name" value="SERINE PEPTIDASE S9 FAMILY MEMBER"/>
    <property type="match status" value="1"/>
</dbReference>
<feature type="chain" id="PRO_5045164556" evidence="2">
    <location>
        <begin position="19"/>
        <end position="810"/>
    </location>
</feature>
<accession>A0ABQ1QY20</accession>
<evidence type="ECO:0000313" key="5">
    <source>
        <dbReference type="Proteomes" id="UP000614272"/>
    </source>
</evidence>
<name>A0ABQ1QY20_9ALTE</name>
<reference evidence="5" key="1">
    <citation type="journal article" date="2019" name="Int. J. Syst. Evol. Microbiol.">
        <title>The Global Catalogue of Microorganisms (GCM) 10K type strain sequencing project: providing services to taxonomists for standard genome sequencing and annotation.</title>
        <authorList>
            <consortium name="The Broad Institute Genomics Platform"/>
            <consortium name="The Broad Institute Genome Sequencing Center for Infectious Disease"/>
            <person name="Wu L."/>
            <person name="Ma J."/>
        </authorList>
    </citation>
    <scope>NUCLEOTIDE SEQUENCE [LARGE SCALE GENOMIC DNA]</scope>
    <source>
        <strain evidence="5">CGMCC 1.12923</strain>
    </source>
</reference>
<dbReference type="PANTHER" id="PTHR42776:SF4">
    <property type="entry name" value="ACYLAMINO-ACID-RELEASING ENZYME"/>
    <property type="match status" value="1"/>
</dbReference>
<dbReference type="RefSeq" id="WP_099034602.1">
    <property type="nucleotide sequence ID" value="NZ_BMGJ01000001.1"/>
</dbReference>
<evidence type="ECO:0000313" key="4">
    <source>
        <dbReference type="EMBL" id="GGD51346.1"/>
    </source>
</evidence>
<gene>
    <name evidence="4" type="ORF">GCM10011357_04060</name>
</gene>
<keyword evidence="5" id="KW-1185">Reference proteome</keyword>
<dbReference type="Gene3D" id="2.130.10.10">
    <property type="entry name" value="YVTN repeat-like/Quinoprotein amine dehydrogenase"/>
    <property type="match status" value="1"/>
</dbReference>
<dbReference type="InterPro" id="IPR015943">
    <property type="entry name" value="WD40/YVTN_repeat-like_dom_sf"/>
</dbReference>
<dbReference type="Gene3D" id="3.40.50.1820">
    <property type="entry name" value="alpha/beta hydrolase"/>
    <property type="match status" value="1"/>
</dbReference>
<organism evidence="4 5">
    <name type="scientific">Lacimicrobium alkaliphilum</name>
    <dbReference type="NCBI Taxonomy" id="1526571"/>
    <lineage>
        <taxon>Bacteria</taxon>
        <taxon>Pseudomonadati</taxon>
        <taxon>Pseudomonadota</taxon>
        <taxon>Gammaproteobacteria</taxon>
        <taxon>Alteromonadales</taxon>
        <taxon>Alteromonadaceae</taxon>
        <taxon>Lacimicrobium</taxon>
    </lineage>
</organism>
<evidence type="ECO:0000259" key="3">
    <source>
        <dbReference type="Pfam" id="PF00326"/>
    </source>
</evidence>
<feature type="signal peptide" evidence="2">
    <location>
        <begin position="1"/>
        <end position="18"/>
    </location>
</feature>
<sequence length="810" mass="91391">MYKFLSILLIILSPWIQAQTLDKTMIQVAGPVPFEHSVDSPHLDAIYQHTQRQIQETTGNSIHAFGKQHSWQPLAQFDAAEQGLLLFKMTVSTTRFSQGELVLSGVEKPQVYVDGVKADKGDKGYRLALMTGEHEVIVLAKGTEADKTPEFEFSGKDEHDSVVLFGGDKKRLSMQQLYDSQVVSALQLSDDGEYALVSYRRYDQSMGDTPITYTELLQTDSQRVRQKWSTSLGSAVFSGDSKSLVYLQGERLVQLNLETLKTQILAEQLKDASGFRFVDKQTLVFSWKQAGEDDGKLVKRYQALEDRWSTWRDNSQLYQMDLRSGLIRQLTTADSTTYLLDVSPDNKRLLLMRSVVDYSQPPHGKNALFELNIDTSEERLIGEYRALNSARYSASGLYVLGGPNFSQGAGVALADQKIANDYDGQLYHMDLQGEKVRPLSKDFDPAISAMWVTHKDNLILNVTEQDKTYLYGFNNNLYTRLTSQLDVIKHVAVAKSVKPRLLYAGTTASSPQALYTHKPGSKAVKLRDSSVEYDDTRIPQMQEFDYVNARGDTIKGRVYLPHDLDETQSYPALVYYYGGTAPVTRGFTGRYPFNLWAAQGYVVYVLQPSGTFGFGQDFSARHVNAWGEYTSDDIIQGTQAFLKAYPFVNSDKVGHLGASYGGFMTMYLATRTDIFAASISHAGIANIASYWGEGWWGALYSGVASRGSFPWNNPQLYTQQSPLFQAQNITNPMLLIHGDADTNVPPGESQQMYTALKLLGKDVELVEYKGDNHHILTREKTFHWWSTMLAYFDMHLKEEPQWWQYLYESK</sequence>
<feature type="domain" description="Peptidase S9 prolyl oligopeptidase catalytic" evidence="3">
    <location>
        <begin position="593"/>
        <end position="798"/>
    </location>
</feature>
<dbReference type="InterPro" id="IPR029058">
    <property type="entry name" value="AB_hydrolase_fold"/>
</dbReference>
<dbReference type="Pfam" id="PF00326">
    <property type="entry name" value="Peptidase_S9"/>
    <property type="match status" value="1"/>
</dbReference>
<dbReference type="SUPFAM" id="SSF53474">
    <property type="entry name" value="alpha/beta-Hydrolases"/>
    <property type="match status" value="1"/>
</dbReference>
<dbReference type="SUPFAM" id="SSF82171">
    <property type="entry name" value="DPP6 N-terminal domain-like"/>
    <property type="match status" value="1"/>
</dbReference>
<protein>
    <submittedName>
        <fullName evidence="4">Peptidase S9</fullName>
    </submittedName>
</protein>
<keyword evidence="2" id="KW-0732">Signal</keyword>
<evidence type="ECO:0000256" key="1">
    <source>
        <dbReference type="ARBA" id="ARBA00022801"/>
    </source>
</evidence>
<keyword evidence="1" id="KW-0378">Hydrolase</keyword>
<evidence type="ECO:0000256" key="2">
    <source>
        <dbReference type="SAM" id="SignalP"/>
    </source>
</evidence>
<dbReference type="InterPro" id="IPR001375">
    <property type="entry name" value="Peptidase_S9_cat"/>
</dbReference>
<proteinExistence type="predicted"/>
<dbReference type="Proteomes" id="UP000614272">
    <property type="component" value="Unassembled WGS sequence"/>
</dbReference>